<dbReference type="FunFam" id="3.30.470.30:FF:000001">
    <property type="entry name" value="DNA ligase"/>
    <property type="match status" value="1"/>
</dbReference>
<evidence type="ECO:0000256" key="5">
    <source>
        <dbReference type="ARBA" id="ARBA00022705"/>
    </source>
</evidence>
<evidence type="ECO:0000256" key="4">
    <source>
        <dbReference type="ARBA" id="ARBA00022598"/>
    </source>
</evidence>
<comment type="caution">
    <text evidence="19">The sequence shown here is derived from an EMBL/GenBank/DDBJ whole genome shotgun (WGS) entry which is preliminary data.</text>
</comment>
<dbReference type="FunFam" id="3.40.50.10190:FF:000045">
    <property type="entry name" value="DNA ligase"/>
    <property type="match status" value="1"/>
</dbReference>
<dbReference type="SMART" id="SM00278">
    <property type="entry name" value="HhH1"/>
    <property type="match status" value="4"/>
</dbReference>
<keyword evidence="5 15" id="KW-0235">DNA replication</keyword>
<dbReference type="InterPro" id="IPR010994">
    <property type="entry name" value="RuvA_2-like"/>
</dbReference>
<evidence type="ECO:0000256" key="3">
    <source>
        <dbReference type="ARBA" id="ARBA00013308"/>
    </source>
</evidence>
<keyword evidence="9 15" id="KW-0460">Magnesium</keyword>
<evidence type="ECO:0000256" key="11">
    <source>
        <dbReference type="ARBA" id="ARBA00023204"/>
    </source>
</evidence>
<dbReference type="Proteomes" id="UP000294682">
    <property type="component" value="Unassembled WGS sequence"/>
</dbReference>
<feature type="binding site" evidence="15">
    <location>
        <position position="112"/>
    </location>
    <ligand>
        <name>NAD(+)</name>
        <dbReference type="ChEBI" id="CHEBI:57540"/>
    </ligand>
</feature>
<feature type="binding site" evidence="15">
    <location>
        <position position="310"/>
    </location>
    <ligand>
        <name>NAD(+)</name>
        <dbReference type="ChEBI" id="CHEBI:57540"/>
    </ligand>
</feature>
<keyword evidence="7 15" id="KW-0227">DNA damage</keyword>
<keyword evidence="8 15" id="KW-0862">Zinc</keyword>
<dbReference type="SUPFAM" id="SSF47781">
    <property type="entry name" value="RuvA domain 2-like"/>
    <property type="match status" value="1"/>
</dbReference>
<dbReference type="PROSITE" id="PS50172">
    <property type="entry name" value="BRCT"/>
    <property type="match status" value="1"/>
</dbReference>
<dbReference type="Gene3D" id="3.40.50.10190">
    <property type="entry name" value="BRCT domain"/>
    <property type="match status" value="1"/>
</dbReference>
<dbReference type="FunFam" id="2.40.50.140:FF:000012">
    <property type="entry name" value="DNA ligase"/>
    <property type="match status" value="1"/>
</dbReference>
<feature type="binding site" evidence="15">
    <location>
        <position position="405"/>
    </location>
    <ligand>
        <name>Zn(2+)</name>
        <dbReference type="ChEBI" id="CHEBI:29105"/>
    </ligand>
</feature>
<keyword evidence="10 15" id="KW-0520">NAD</keyword>
<evidence type="ECO:0000256" key="16">
    <source>
        <dbReference type="RuleBase" id="RU000618"/>
    </source>
</evidence>
<organism evidence="19 20">
    <name type="scientific">Harryflintia acetispora</name>
    <dbReference type="NCBI Taxonomy" id="1849041"/>
    <lineage>
        <taxon>Bacteria</taxon>
        <taxon>Bacillati</taxon>
        <taxon>Bacillota</taxon>
        <taxon>Clostridia</taxon>
        <taxon>Eubacteriales</taxon>
        <taxon>Oscillospiraceae</taxon>
        <taxon>Harryflintia</taxon>
    </lineage>
</organism>
<evidence type="ECO:0000256" key="1">
    <source>
        <dbReference type="ARBA" id="ARBA00004067"/>
    </source>
</evidence>
<dbReference type="InterPro" id="IPR013839">
    <property type="entry name" value="DNAligase_adenylation"/>
</dbReference>
<feature type="binding site" evidence="15">
    <location>
        <position position="402"/>
    </location>
    <ligand>
        <name>Zn(2+)</name>
        <dbReference type="ChEBI" id="CHEBI:29105"/>
    </ligand>
</feature>
<protein>
    <recommendedName>
        <fullName evidence="3 15">DNA ligase</fullName>
        <ecNumber evidence="2 15">6.5.1.2</ecNumber>
    </recommendedName>
    <alternativeName>
        <fullName evidence="15">Polydeoxyribonucleotide synthase [NAD(+)]</fullName>
    </alternativeName>
</protein>
<dbReference type="Pfam" id="PF03120">
    <property type="entry name" value="OB_DNA_ligase"/>
    <property type="match status" value="1"/>
</dbReference>
<gene>
    <name evidence="15" type="primary">ligA</name>
    <name evidence="19" type="ORF">EDD78_10421</name>
</gene>
<feature type="active site" description="N6-AMP-lysine intermediate" evidence="15">
    <location>
        <position position="114"/>
    </location>
</feature>
<dbReference type="Gene3D" id="3.30.470.30">
    <property type="entry name" value="DNA ligase/mRNA capping enzyme"/>
    <property type="match status" value="1"/>
</dbReference>
<dbReference type="Pfam" id="PF12826">
    <property type="entry name" value="HHH_2"/>
    <property type="match status" value="1"/>
</dbReference>
<dbReference type="PROSITE" id="PS01055">
    <property type="entry name" value="DNA_LIGASE_N1"/>
    <property type="match status" value="1"/>
</dbReference>
<keyword evidence="6 15" id="KW-0479">Metal-binding</keyword>
<dbReference type="Pfam" id="PF01653">
    <property type="entry name" value="DNA_ligase_aden"/>
    <property type="match status" value="1"/>
</dbReference>
<evidence type="ECO:0000256" key="17">
    <source>
        <dbReference type="SAM" id="MobiDB-lite"/>
    </source>
</evidence>
<evidence type="ECO:0000256" key="10">
    <source>
        <dbReference type="ARBA" id="ARBA00023027"/>
    </source>
</evidence>
<feature type="binding site" evidence="15">
    <location>
        <position position="286"/>
    </location>
    <ligand>
        <name>NAD(+)</name>
        <dbReference type="ChEBI" id="CHEBI:57540"/>
    </ligand>
</feature>
<dbReference type="SMART" id="SM00532">
    <property type="entry name" value="LIGANc"/>
    <property type="match status" value="1"/>
</dbReference>
<dbReference type="InterPro" id="IPR001357">
    <property type="entry name" value="BRCT_dom"/>
</dbReference>
<dbReference type="PANTHER" id="PTHR23389:SF9">
    <property type="entry name" value="DNA LIGASE"/>
    <property type="match status" value="1"/>
</dbReference>
<feature type="binding site" evidence="15">
    <location>
        <position position="420"/>
    </location>
    <ligand>
        <name>Zn(2+)</name>
        <dbReference type="ChEBI" id="CHEBI:29105"/>
    </ligand>
</feature>
<feature type="binding site" evidence="15">
    <location>
        <position position="135"/>
    </location>
    <ligand>
        <name>NAD(+)</name>
        <dbReference type="ChEBI" id="CHEBI:57540"/>
    </ligand>
</feature>
<accession>A0A9X8UJB3</accession>
<evidence type="ECO:0000313" key="20">
    <source>
        <dbReference type="Proteomes" id="UP000294682"/>
    </source>
</evidence>
<dbReference type="InterPro" id="IPR041663">
    <property type="entry name" value="DisA/LigA_HHH"/>
</dbReference>
<keyword evidence="12 15" id="KW-0464">Manganese</keyword>
<comment type="cofactor">
    <cofactor evidence="15">
        <name>Mg(2+)</name>
        <dbReference type="ChEBI" id="CHEBI:18420"/>
    </cofactor>
    <cofactor evidence="15">
        <name>Mn(2+)</name>
        <dbReference type="ChEBI" id="CHEBI:29035"/>
    </cofactor>
</comment>
<dbReference type="InterPro" id="IPR001679">
    <property type="entry name" value="DNA_ligase"/>
</dbReference>
<dbReference type="CDD" id="cd17748">
    <property type="entry name" value="BRCT_DNA_ligase_like"/>
    <property type="match status" value="1"/>
</dbReference>
<dbReference type="GO" id="GO:0046872">
    <property type="term" value="F:metal ion binding"/>
    <property type="evidence" value="ECO:0007669"/>
    <property type="project" value="UniProtKB-KW"/>
</dbReference>
<dbReference type="InterPro" id="IPR013840">
    <property type="entry name" value="DNAligase_N"/>
</dbReference>
<dbReference type="PROSITE" id="PS01056">
    <property type="entry name" value="DNA_LIGASE_N2"/>
    <property type="match status" value="1"/>
</dbReference>
<dbReference type="Gene3D" id="6.20.10.30">
    <property type="match status" value="1"/>
</dbReference>
<keyword evidence="4 15" id="KW-0436">Ligase</keyword>
<dbReference type="SUPFAM" id="SSF56091">
    <property type="entry name" value="DNA ligase/mRNA capping enzyme, catalytic domain"/>
    <property type="match status" value="1"/>
</dbReference>
<sequence>MELKEAEKRVRQLRREIERCNRQYYLLDDPDISDYEYDKLTLELRRLEAQFPSLDSPDSPTKRVSGVASSTFEKVEHTVQMGSLQDVFSVEEVRQFVEKVLDAEPSAQFVVEPKIDGLSVSLEYRDGLFVRGSTRGDGQVGEDVTENLRTIRSIPVHLSEELPYLEVRGEVYMPSTSFERLLRSQEEKGEKPFKNPRNAAAGSLRQKDPKVTARRELDVKIFNLQQVQGREFSSHTETFDFMKGLGLPVNVSYNRFSDADSVADEIERIGAQRDSYPFDIDGAVVKVDSLAQREILGATSKFPRWAVAFKYPPEERETVLKDIEINVGRTGALTPTAVFDPVPLAGTTVSRAVLHNQDFIDEKQISIGDRIVVRKAGEIIPEVVRVAWHDGTKPIYHIPEYCPSCGTRTVVDEEQAAIRCPNLHCPAQRYRSIVHFASRDAMDIDGLGPAIVDQLLNEKLIATPADLYTLEFDQLRDLERMGDKSAQNLLDAIERSKGQDLGRLLFALGIRNIGARAASLIARHFGSLQAVMEAGEEEIAAIDSVGEVMARNVTEFFADERNREEVRRLMQYGVNQRSLAAPVADTLGGKTFVLTGTLPTLSRAQAKALIEAQGGKVSGSVSKKTDYVVAGEDAGSKLQRAQQLGVAVIDEDELQALLGQK</sequence>
<evidence type="ECO:0000256" key="15">
    <source>
        <dbReference type="HAMAP-Rule" id="MF_01588"/>
    </source>
</evidence>
<dbReference type="HAMAP" id="MF_01588">
    <property type="entry name" value="DNA_ligase_A"/>
    <property type="match status" value="1"/>
</dbReference>
<feature type="binding site" evidence="15">
    <location>
        <begin position="34"/>
        <end position="38"/>
    </location>
    <ligand>
        <name>NAD(+)</name>
        <dbReference type="ChEBI" id="CHEBI:57540"/>
    </ligand>
</feature>
<keyword evidence="11 15" id="KW-0234">DNA repair</keyword>
<dbReference type="NCBIfam" id="NF005932">
    <property type="entry name" value="PRK07956.1"/>
    <property type="match status" value="1"/>
</dbReference>
<dbReference type="GO" id="GO:0005829">
    <property type="term" value="C:cytosol"/>
    <property type="evidence" value="ECO:0007669"/>
    <property type="project" value="TreeGrafter"/>
</dbReference>
<dbReference type="Pfam" id="PF03119">
    <property type="entry name" value="DNA_ligase_ZBD"/>
    <property type="match status" value="1"/>
</dbReference>
<dbReference type="SUPFAM" id="SSF52113">
    <property type="entry name" value="BRCT domain"/>
    <property type="match status" value="1"/>
</dbReference>
<proteinExistence type="inferred from homology"/>
<evidence type="ECO:0000256" key="14">
    <source>
        <dbReference type="ARBA" id="ARBA00060881"/>
    </source>
</evidence>
<evidence type="ECO:0000259" key="18">
    <source>
        <dbReference type="PROSITE" id="PS50172"/>
    </source>
</evidence>
<dbReference type="InterPro" id="IPR004149">
    <property type="entry name" value="Znf_DNAligase_C4"/>
</dbReference>
<dbReference type="Pfam" id="PF00533">
    <property type="entry name" value="BRCT"/>
    <property type="match status" value="1"/>
</dbReference>
<dbReference type="InterPro" id="IPR018239">
    <property type="entry name" value="DNA_ligase_AS"/>
</dbReference>
<dbReference type="InterPro" id="IPR003583">
    <property type="entry name" value="Hlx-hairpin-Hlx_DNA-bd_motif"/>
</dbReference>
<comment type="catalytic activity">
    <reaction evidence="13 15 16">
        <text>NAD(+) + (deoxyribonucleotide)n-3'-hydroxyl + 5'-phospho-(deoxyribonucleotide)m = (deoxyribonucleotide)n+m + AMP + beta-nicotinamide D-nucleotide.</text>
        <dbReference type="EC" id="6.5.1.2"/>
    </reaction>
</comment>
<dbReference type="AlphaFoldDB" id="A0A9X8UJB3"/>
<evidence type="ECO:0000256" key="8">
    <source>
        <dbReference type="ARBA" id="ARBA00022833"/>
    </source>
</evidence>
<dbReference type="GO" id="GO:0003911">
    <property type="term" value="F:DNA ligase (NAD+) activity"/>
    <property type="evidence" value="ECO:0007669"/>
    <property type="project" value="UniProtKB-UniRule"/>
</dbReference>
<dbReference type="GO" id="GO:0006281">
    <property type="term" value="P:DNA repair"/>
    <property type="evidence" value="ECO:0007669"/>
    <property type="project" value="UniProtKB-KW"/>
</dbReference>
<evidence type="ECO:0000256" key="6">
    <source>
        <dbReference type="ARBA" id="ARBA00022723"/>
    </source>
</evidence>
<name>A0A9X8UJB3_9FIRM</name>
<dbReference type="FunFam" id="1.10.150.20:FF:000007">
    <property type="entry name" value="DNA ligase"/>
    <property type="match status" value="1"/>
</dbReference>
<dbReference type="Gene3D" id="1.10.287.610">
    <property type="entry name" value="Helix hairpin bin"/>
    <property type="match status" value="1"/>
</dbReference>
<dbReference type="PIRSF" id="PIRSF001604">
    <property type="entry name" value="LigA"/>
    <property type="match status" value="1"/>
</dbReference>
<dbReference type="RefSeq" id="WP_132084309.1">
    <property type="nucleotide sequence ID" value="NZ_SLUK01000004.1"/>
</dbReference>
<evidence type="ECO:0000256" key="7">
    <source>
        <dbReference type="ARBA" id="ARBA00022763"/>
    </source>
</evidence>
<dbReference type="Gene3D" id="2.40.50.140">
    <property type="entry name" value="Nucleic acid-binding proteins"/>
    <property type="match status" value="1"/>
</dbReference>
<dbReference type="InterPro" id="IPR036420">
    <property type="entry name" value="BRCT_dom_sf"/>
</dbReference>
<feature type="binding site" evidence="15">
    <location>
        <position position="170"/>
    </location>
    <ligand>
        <name>NAD(+)</name>
        <dbReference type="ChEBI" id="CHEBI:57540"/>
    </ligand>
</feature>
<evidence type="ECO:0000313" key="19">
    <source>
        <dbReference type="EMBL" id="TCL43687.1"/>
    </source>
</evidence>
<dbReference type="SUPFAM" id="SSF50249">
    <property type="entry name" value="Nucleic acid-binding proteins"/>
    <property type="match status" value="1"/>
</dbReference>
<dbReference type="SMART" id="SM00292">
    <property type="entry name" value="BRCT"/>
    <property type="match status" value="1"/>
</dbReference>
<dbReference type="InterPro" id="IPR012340">
    <property type="entry name" value="NA-bd_OB-fold"/>
</dbReference>
<dbReference type="PANTHER" id="PTHR23389">
    <property type="entry name" value="CHROMOSOME TRANSMISSION FIDELITY FACTOR 18"/>
    <property type="match status" value="1"/>
</dbReference>
<dbReference type="InterPro" id="IPR004150">
    <property type="entry name" value="NAD_DNA_ligase_OB"/>
</dbReference>
<dbReference type="Gene3D" id="1.10.150.20">
    <property type="entry name" value="5' to 3' exonuclease, C-terminal subdomain"/>
    <property type="match status" value="2"/>
</dbReference>
<evidence type="ECO:0000256" key="12">
    <source>
        <dbReference type="ARBA" id="ARBA00023211"/>
    </source>
</evidence>
<dbReference type="Pfam" id="PF14520">
    <property type="entry name" value="HHH_5"/>
    <property type="match status" value="1"/>
</dbReference>
<keyword evidence="20" id="KW-1185">Reference proteome</keyword>
<feature type="binding site" evidence="15">
    <location>
        <begin position="83"/>
        <end position="84"/>
    </location>
    <ligand>
        <name>NAD(+)</name>
        <dbReference type="ChEBI" id="CHEBI:57540"/>
    </ligand>
</feature>
<dbReference type="FunFam" id="1.10.150.20:FF:000006">
    <property type="entry name" value="DNA ligase"/>
    <property type="match status" value="1"/>
</dbReference>
<evidence type="ECO:0000256" key="2">
    <source>
        <dbReference type="ARBA" id="ARBA00012722"/>
    </source>
</evidence>
<dbReference type="CDD" id="cd00114">
    <property type="entry name" value="LIGANc"/>
    <property type="match status" value="1"/>
</dbReference>
<dbReference type="GO" id="GO:0006260">
    <property type="term" value="P:DNA replication"/>
    <property type="evidence" value="ECO:0007669"/>
    <property type="project" value="UniProtKB-KW"/>
</dbReference>
<dbReference type="EC" id="6.5.1.2" evidence="2 15"/>
<reference evidence="19 20" key="1">
    <citation type="submission" date="2019-03" db="EMBL/GenBank/DDBJ databases">
        <title>Genomic Encyclopedia of Type Strains, Phase IV (KMG-IV): sequencing the most valuable type-strain genomes for metagenomic binning, comparative biology and taxonomic classification.</title>
        <authorList>
            <person name="Goeker M."/>
        </authorList>
    </citation>
    <scope>NUCLEOTIDE SEQUENCE [LARGE SCALE GENOMIC DNA]</scope>
    <source>
        <strain evidence="19 20">DSM 100433</strain>
    </source>
</reference>
<comment type="similarity">
    <text evidence="14 15">Belongs to the NAD-dependent DNA ligase family. LigA subfamily.</text>
</comment>
<dbReference type="EMBL" id="SLUK01000004">
    <property type="protein sequence ID" value="TCL43687.1"/>
    <property type="molecule type" value="Genomic_DNA"/>
</dbReference>
<dbReference type="NCBIfam" id="TIGR00575">
    <property type="entry name" value="dnlj"/>
    <property type="match status" value="1"/>
</dbReference>
<evidence type="ECO:0000256" key="13">
    <source>
        <dbReference type="ARBA" id="ARBA00034005"/>
    </source>
</evidence>
<dbReference type="GO" id="GO:0003677">
    <property type="term" value="F:DNA binding"/>
    <property type="evidence" value="ECO:0007669"/>
    <property type="project" value="InterPro"/>
</dbReference>
<feature type="domain" description="BRCT" evidence="18">
    <location>
        <begin position="582"/>
        <end position="661"/>
    </location>
</feature>
<dbReference type="InterPro" id="IPR033136">
    <property type="entry name" value="DNA_ligase_CS"/>
</dbReference>
<feature type="binding site" evidence="15">
    <location>
        <position position="425"/>
    </location>
    <ligand>
        <name>Zn(2+)</name>
        <dbReference type="ChEBI" id="CHEBI:29105"/>
    </ligand>
</feature>
<comment type="function">
    <text evidence="1 15">DNA ligase that catalyzes the formation of phosphodiester linkages between 5'-phosphoryl and 3'-hydroxyl groups in double-stranded DNA using NAD as a coenzyme and as the energy source for the reaction. It is essential for DNA replication and repair of damaged DNA.</text>
</comment>
<evidence type="ECO:0000256" key="9">
    <source>
        <dbReference type="ARBA" id="ARBA00022842"/>
    </source>
</evidence>
<feature type="region of interest" description="Disordered" evidence="17">
    <location>
        <begin position="185"/>
        <end position="208"/>
    </location>
</feature>